<comment type="pathway">
    <text evidence="2 12">Amino-acid biosynthesis; L-threonine biosynthesis; L-threonine from L-aspartate: step 5/5.</text>
</comment>
<evidence type="ECO:0000313" key="16">
    <source>
        <dbReference type="EMBL" id="AKG91540.1"/>
    </source>
</evidence>
<organism evidence="16 17">
    <name type="scientific">Geoglobus ahangari</name>
    <dbReference type="NCBI Taxonomy" id="113653"/>
    <lineage>
        <taxon>Archaea</taxon>
        <taxon>Methanobacteriati</taxon>
        <taxon>Methanobacteriota</taxon>
        <taxon>Archaeoglobi</taxon>
        <taxon>Archaeoglobales</taxon>
        <taxon>Archaeoglobaceae</taxon>
        <taxon>Geoglobus</taxon>
    </lineage>
</organism>
<dbReference type="Gene3D" id="3.40.50.1100">
    <property type="match status" value="2"/>
</dbReference>
<evidence type="ECO:0000256" key="1">
    <source>
        <dbReference type="ARBA" id="ARBA00001933"/>
    </source>
</evidence>
<evidence type="ECO:0000256" key="8">
    <source>
        <dbReference type="ARBA" id="ARBA00022898"/>
    </source>
</evidence>
<dbReference type="InterPro" id="IPR026260">
    <property type="entry name" value="Thr_Synthase_bac/arc"/>
</dbReference>
<comment type="similarity">
    <text evidence="3 12">Belongs to the threonine synthase family.</text>
</comment>
<dbReference type="GO" id="GO:0004795">
    <property type="term" value="F:threonine synthase activity"/>
    <property type="evidence" value="ECO:0007669"/>
    <property type="project" value="UniProtKB-UniRule"/>
</dbReference>
<dbReference type="NCBIfam" id="TIGR00260">
    <property type="entry name" value="thrC"/>
    <property type="match status" value="1"/>
</dbReference>
<dbReference type="InParanoid" id="A0A0F7IEU9"/>
<comment type="cofactor">
    <cofactor evidence="1 12 13">
        <name>pyridoxal 5'-phosphate</name>
        <dbReference type="ChEBI" id="CHEBI:597326"/>
    </cofactor>
</comment>
<reference evidence="16 17" key="1">
    <citation type="submission" date="2015-04" db="EMBL/GenBank/DDBJ databases">
        <title>The complete genome sequence of the hyperthermophilic, obligate iron-reducing archaeon Geoglobus ahangari strain 234T.</title>
        <authorList>
            <person name="Manzella M.P."/>
            <person name="Holmes D.E."/>
            <person name="Rocheleau J.M."/>
            <person name="Chung A."/>
            <person name="Reguera G."/>
            <person name="Kashefi K."/>
        </authorList>
    </citation>
    <scope>NUCLEOTIDE SEQUENCE [LARGE SCALE GENOMIC DNA]</scope>
    <source>
        <strain evidence="16 17">234</strain>
    </source>
</reference>
<evidence type="ECO:0000256" key="6">
    <source>
        <dbReference type="ARBA" id="ARBA00022605"/>
    </source>
</evidence>
<evidence type="ECO:0000259" key="15">
    <source>
        <dbReference type="Pfam" id="PF00291"/>
    </source>
</evidence>
<accession>A0A0F7IEU9</accession>
<dbReference type="AlphaFoldDB" id="A0A0F7IEU9"/>
<keyword evidence="6 12" id="KW-0028">Amino-acid biosynthesis</keyword>
<feature type="binding site" evidence="13">
    <location>
        <position position="122"/>
    </location>
    <ligand>
        <name>pyridoxal 5'-phosphate</name>
        <dbReference type="ChEBI" id="CHEBI:597326"/>
    </ligand>
</feature>
<dbReference type="InterPro" id="IPR004450">
    <property type="entry name" value="Thr_synthase-like"/>
</dbReference>
<dbReference type="PANTHER" id="PTHR48078">
    <property type="entry name" value="THREONINE DEHYDRATASE, MITOCHONDRIAL-RELATED"/>
    <property type="match status" value="1"/>
</dbReference>
<name>A0A0F7IEU9_9EURY</name>
<dbReference type="FunCoup" id="A0A0F7IEU9">
    <property type="interactions" value="99"/>
</dbReference>
<keyword evidence="9 12" id="KW-0456">Lyase</keyword>
<dbReference type="EC" id="4.2.3.1" evidence="4 11"/>
<dbReference type="GO" id="GO:0009088">
    <property type="term" value="P:threonine biosynthetic process"/>
    <property type="evidence" value="ECO:0007669"/>
    <property type="project" value="UniProtKB-UniRule"/>
</dbReference>
<evidence type="ECO:0000313" key="17">
    <source>
        <dbReference type="Proteomes" id="UP000034723"/>
    </source>
</evidence>
<dbReference type="OrthoDB" id="6371at2157"/>
<feature type="modified residue" description="N6-(pyridoxal phosphate)lysine" evidence="14">
    <location>
        <position position="96"/>
    </location>
</feature>
<evidence type="ECO:0000256" key="14">
    <source>
        <dbReference type="PIRSR" id="PIRSR038945-2"/>
    </source>
</evidence>
<gene>
    <name evidence="16" type="ORF">GAH_01145</name>
</gene>
<dbReference type="UniPathway" id="UPA00050">
    <property type="reaction ID" value="UER00065"/>
</dbReference>
<feature type="binding site" evidence="13">
    <location>
        <begin position="222"/>
        <end position="226"/>
    </location>
    <ligand>
        <name>pyridoxal 5'-phosphate</name>
        <dbReference type="ChEBI" id="CHEBI:597326"/>
    </ligand>
</feature>
<dbReference type="PROSITE" id="PS00165">
    <property type="entry name" value="DEHYDRATASE_SER_THR"/>
    <property type="match status" value="1"/>
</dbReference>
<evidence type="ECO:0000256" key="3">
    <source>
        <dbReference type="ARBA" id="ARBA00005517"/>
    </source>
</evidence>
<dbReference type="KEGG" id="gah:GAH_01145"/>
<evidence type="ECO:0000256" key="5">
    <source>
        <dbReference type="ARBA" id="ARBA00018679"/>
    </source>
</evidence>
<evidence type="ECO:0000256" key="4">
    <source>
        <dbReference type="ARBA" id="ARBA00013028"/>
    </source>
</evidence>
<evidence type="ECO:0000256" key="10">
    <source>
        <dbReference type="ARBA" id="ARBA00049144"/>
    </source>
</evidence>
<dbReference type="InterPro" id="IPR000634">
    <property type="entry name" value="Ser/Thr_deHydtase_PyrdxlP-BS"/>
</dbReference>
<dbReference type="FunFam" id="3.40.50.1100:FF:000014">
    <property type="entry name" value="Threonine synthase"/>
    <property type="match status" value="1"/>
</dbReference>
<feature type="domain" description="Tryptophan synthase beta chain-like PALP" evidence="15">
    <location>
        <begin position="62"/>
        <end position="355"/>
    </location>
</feature>
<evidence type="ECO:0000256" key="12">
    <source>
        <dbReference type="PIRNR" id="PIRNR038945"/>
    </source>
</evidence>
<keyword evidence="7 12" id="KW-0791">Threonine biosynthesis</keyword>
<dbReference type="GO" id="GO:0009097">
    <property type="term" value="P:isoleucine biosynthetic process"/>
    <property type="evidence" value="ECO:0007669"/>
    <property type="project" value="TreeGrafter"/>
</dbReference>
<evidence type="ECO:0000256" key="13">
    <source>
        <dbReference type="PIRSR" id="PIRSR038945-1"/>
    </source>
</evidence>
<dbReference type="GO" id="GO:0030170">
    <property type="term" value="F:pyridoxal phosphate binding"/>
    <property type="evidence" value="ECO:0007669"/>
    <property type="project" value="InterPro"/>
</dbReference>
<dbReference type="EMBL" id="CP011267">
    <property type="protein sequence ID" value="AKG91540.1"/>
    <property type="molecule type" value="Genomic_DNA"/>
</dbReference>
<sequence length="385" mass="41515">MYLLRCIECGENFENELIYTCPKCGGLLEVVFDVSNADFRLDGNNVTLWKYRSLLPVRIEPVTLFEGGTPLYPVDVDVDARVFVKHEGLNPSGSFKDRGMTVGVTKALELGMKSVACASTGNTSASMAMYSARAGLRAYVLLPSGKVALGKLAQAMMHGARVIAIRGNFDVALKLVREISERKGLYLLNSVNPFRLEGQKTIAFEIVDQLGHAPDAVFVPVGNAGNISAIYKGFLELREAGYIDEIPKMIGVQAEGANPIYRAFVEGKDSIEPVENPETIATAIRIGAPVNARKALRAVYSSKGKVLQVSDEEIVSAQKMLAKQGIGVEPASASSLAGLLKEDSDFDTVVCIATGNLLKDPEEVMRVSGTPVEVDANISEIERLI</sequence>
<evidence type="ECO:0000256" key="7">
    <source>
        <dbReference type="ARBA" id="ARBA00022697"/>
    </source>
</evidence>
<dbReference type="FunFam" id="3.40.50.1100:FF:000013">
    <property type="entry name" value="Threonine synthase"/>
    <property type="match status" value="1"/>
</dbReference>
<dbReference type="InterPro" id="IPR050147">
    <property type="entry name" value="Ser/Thr_Dehydratase"/>
</dbReference>
<proteinExistence type="inferred from homology"/>
<dbReference type="InterPro" id="IPR001926">
    <property type="entry name" value="TrpB-like_PALP"/>
</dbReference>
<evidence type="ECO:0000256" key="11">
    <source>
        <dbReference type="NCBIfam" id="TIGR00260"/>
    </source>
</evidence>
<dbReference type="GeneID" id="24803719"/>
<dbReference type="PANTHER" id="PTHR48078:SF6">
    <property type="entry name" value="L-THREONINE DEHYDRATASE CATABOLIC TDCB"/>
    <property type="match status" value="1"/>
</dbReference>
<dbReference type="Proteomes" id="UP000034723">
    <property type="component" value="Chromosome"/>
</dbReference>
<dbReference type="HOGENOM" id="CLU_028142_0_0_2"/>
<dbReference type="RefSeq" id="WP_048095242.1">
    <property type="nucleotide sequence ID" value="NZ_CP011267.1"/>
</dbReference>
<feature type="binding site" evidence="13">
    <location>
        <position position="354"/>
    </location>
    <ligand>
        <name>pyridoxal 5'-phosphate</name>
        <dbReference type="ChEBI" id="CHEBI:597326"/>
    </ligand>
</feature>
<keyword evidence="8 12" id="KW-0663">Pyridoxal phosphate</keyword>
<evidence type="ECO:0000256" key="9">
    <source>
        <dbReference type="ARBA" id="ARBA00023239"/>
    </source>
</evidence>
<dbReference type="GO" id="GO:0006565">
    <property type="term" value="P:L-serine catabolic process"/>
    <property type="evidence" value="ECO:0007669"/>
    <property type="project" value="TreeGrafter"/>
</dbReference>
<keyword evidence="17" id="KW-1185">Reference proteome</keyword>
<comment type="function">
    <text evidence="12">Catalyzes the gamma-elimination of phosphate from L-phosphohomoserine and the beta-addition of water to produce L-threonine.</text>
</comment>
<dbReference type="InterPro" id="IPR036052">
    <property type="entry name" value="TrpB-like_PALP_sf"/>
</dbReference>
<dbReference type="SUPFAM" id="SSF53686">
    <property type="entry name" value="Tryptophan synthase beta subunit-like PLP-dependent enzymes"/>
    <property type="match status" value="1"/>
</dbReference>
<dbReference type="GO" id="GO:0006567">
    <property type="term" value="P:L-threonine catabolic process"/>
    <property type="evidence" value="ECO:0007669"/>
    <property type="project" value="TreeGrafter"/>
</dbReference>
<comment type="catalytic activity">
    <reaction evidence="10 12">
        <text>O-phospho-L-homoserine + H2O = L-threonine + phosphate</text>
        <dbReference type="Rhea" id="RHEA:10840"/>
        <dbReference type="ChEBI" id="CHEBI:15377"/>
        <dbReference type="ChEBI" id="CHEBI:43474"/>
        <dbReference type="ChEBI" id="CHEBI:57590"/>
        <dbReference type="ChEBI" id="CHEBI:57926"/>
        <dbReference type="EC" id="4.2.3.1"/>
    </reaction>
</comment>
<dbReference type="CDD" id="cd01563">
    <property type="entry name" value="Thr-synth_1"/>
    <property type="match status" value="1"/>
</dbReference>
<evidence type="ECO:0000256" key="2">
    <source>
        <dbReference type="ARBA" id="ARBA00004979"/>
    </source>
</evidence>
<dbReference type="Pfam" id="PF00291">
    <property type="entry name" value="PALP"/>
    <property type="match status" value="1"/>
</dbReference>
<protein>
    <recommendedName>
        <fullName evidence="5 11">Threonine synthase</fullName>
        <ecNumber evidence="4 11">4.2.3.1</ecNumber>
    </recommendedName>
</protein>
<dbReference type="GO" id="GO:0004794">
    <property type="term" value="F:threonine deaminase activity"/>
    <property type="evidence" value="ECO:0007669"/>
    <property type="project" value="TreeGrafter"/>
</dbReference>
<dbReference type="STRING" id="113653.GAH_01145"/>
<dbReference type="GO" id="GO:0003941">
    <property type="term" value="F:L-serine ammonia-lyase activity"/>
    <property type="evidence" value="ECO:0007669"/>
    <property type="project" value="TreeGrafter"/>
</dbReference>
<dbReference type="PATRIC" id="fig|113653.22.peg.1140"/>
<dbReference type="PIRSF" id="PIRSF038945">
    <property type="entry name" value="Thr_synthase"/>
    <property type="match status" value="1"/>
</dbReference>